<dbReference type="PANTHER" id="PTHR10775:SF182">
    <property type="entry name" value="TRANSPOSON, EN_SPM-LIKE, TRANSPOSASE-ASSOCIATED DOMAIN PROTEIN-RELATED"/>
    <property type="match status" value="1"/>
</dbReference>
<dbReference type="Pfam" id="PF13960">
    <property type="entry name" value="DUF4218"/>
    <property type="match status" value="1"/>
</dbReference>
<comment type="caution">
    <text evidence="2">The sequence shown here is derived from an EMBL/GenBank/DDBJ whole genome shotgun (WGS) entry which is preliminary data.</text>
</comment>
<reference evidence="2" key="2">
    <citation type="journal article" date="2024" name="Plant">
        <title>Genomic evolution and insights into agronomic trait innovations of Sesamum species.</title>
        <authorList>
            <person name="Miao H."/>
            <person name="Wang L."/>
            <person name="Qu L."/>
            <person name="Liu H."/>
            <person name="Sun Y."/>
            <person name="Le M."/>
            <person name="Wang Q."/>
            <person name="Wei S."/>
            <person name="Zheng Y."/>
            <person name="Lin W."/>
            <person name="Duan Y."/>
            <person name="Cao H."/>
            <person name="Xiong S."/>
            <person name="Wang X."/>
            <person name="Wei L."/>
            <person name="Li C."/>
            <person name="Ma Q."/>
            <person name="Ju M."/>
            <person name="Zhao R."/>
            <person name="Li G."/>
            <person name="Mu C."/>
            <person name="Tian Q."/>
            <person name="Mei H."/>
            <person name="Zhang T."/>
            <person name="Gao T."/>
            <person name="Zhang H."/>
        </authorList>
    </citation>
    <scope>NUCLEOTIDE SEQUENCE</scope>
    <source>
        <strain evidence="2">K16</strain>
    </source>
</reference>
<protein>
    <recommendedName>
        <fullName evidence="1">DUF4218 domain-containing protein</fullName>
    </recommendedName>
</protein>
<organism evidence="2 3">
    <name type="scientific">Sesamum angolense</name>
    <dbReference type="NCBI Taxonomy" id="2727404"/>
    <lineage>
        <taxon>Eukaryota</taxon>
        <taxon>Viridiplantae</taxon>
        <taxon>Streptophyta</taxon>
        <taxon>Embryophyta</taxon>
        <taxon>Tracheophyta</taxon>
        <taxon>Spermatophyta</taxon>
        <taxon>Magnoliopsida</taxon>
        <taxon>eudicotyledons</taxon>
        <taxon>Gunneridae</taxon>
        <taxon>Pentapetalae</taxon>
        <taxon>asterids</taxon>
        <taxon>lamiids</taxon>
        <taxon>Lamiales</taxon>
        <taxon>Pedaliaceae</taxon>
        <taxon>Sesamum</taxon>
    </lineage>
</organism>
<keyword evidence="3" id="KW-1185">Reference proteome</keyword>
<feature type="domain" description="DUF4218" evidence="1">
    <location>
        <begin position="255"/>
        <end position="315"/>
    </location>
</feature>
<sequence>MRFIPMDVSTSSYVYGGGGPYDYDEPGLPDRFSNVVHAAGQSLWNGCNQSQLGVVAKLVDIKDDVDLEYCKFCGDGRYKPGRGRDHTRRSPRMQSLVHRRVAAVVACGCERPTRLWNGVWWSTVGVMGCPICIDDTRKFHLQHVMHIEKNVFNNIFNTVMDIKGKTTDNMNVRRDLKIIHNCPELELDERRPNVMPKEVYTLGKVQKRKVCEWIQGLNFPNGYASNLGHCVDTTELWMHGMKSHDCHVFMHKLIPIAFREMLPEHVWAALTEKVKNKAHVEASIVEAYVIEKIDLFTSQYFELDVQSKWSMAQRNDECTSSNDGFQVSIPTILAELVVPRRKDSSVDQNGTSSRRTF</sequence>
<evidence type="ECO:0000313" key="3">
    <source>
        <dbReference type="Proteomes" id="UP001289374"/>
    </source>
</evidence>
<accession>A0AAE1WAJ4</accession>
<name>A0AAE1WAJ4_9LAMI</name>
<dbReference type="PANTHER" id="PTHR10775">
    <property type="entry name" value="OS08G0208400 PROTEIN"/>
    <property type="match status" value="1"/>
</dbReference>
<reference evidence="2" key="1">
    <citation type="submission" date="2020-06" db="EMBL/GenBank/DDBJ databases">
        <authorList>
            <person name="Li T."/>
            <person name="Hu X."/>
            <person name="Zhang T."/>
            <person name="Song X."/>
            <person name="Zhang H."/>
            <person name="Dai N."/>
            <person name="Sheng W."/>
            <person name="Hou X."/>
            <person name="Wei L."/>
        </authorList>
    </citation>
    <scope>NUCLEOTIDE SEQUENCE</scope>
    <source>
        <strain evidence="2">K16</strain>
        <tissue evidence="2">Leaf</tissue>
    </source>
</reference>
<dbReference type="EMBL" id="JACGWL010000013">
    <property type="protein sequence ID" value="KAK4389756.1"/>
    <property type="molecule type" value="Genomic_DNA"/>
</dbReference>
<evidence type="ECO:0000313" key="2">
    <source>
        <dbReference type="EMBL" id="KAK4389756.1"/>
    </source>
</evidence>
<evidence type="ECO:0000259" key="1">
    <source>
        <dbReference type="Pfam" id="PF13960"/>
    </source>
</evidence>
<dbReference type="InterPro" id="IPR025452">
    <property type="entry name" value="DUF4218"/>
</dbReference>
<dbReference type="Proteomes" id="UP001289374">
    <property type="component" value="Unassembled WGS sequence"/>
</dbReference>
<proteinExistence type="predicted"/>
<dbReference type="AlphaFoldDB" id="A0AAE1WAJ4"/>
<gene>
    <name evidence="2" type="ORF">Sango_2312600</name>
</gene>